<evidence type="ECO:0000313" key="14">
    <source>
        <dbReference type="EMBL" id="AFC25032.1"/>
    </source>
</evidence>
<comment type="catalytic activity">
    <reaction evidence="12">
        <text>GTP + H2O = GDP + phosphate + H(+)</text>
        <dbReference type="Rhea" id="RHEA:19669"/>
        <dbReference type="ChEBI" id="CHEBI:15377"/>
        <dbReference type="ChEBI" id="CHEBI:15378"/>
        <dbReference type="ChEBI" id="CHEBI:37565"/>
        <dbReference type="ChEBI" id="CHEBI:43474"/>
        <dbReference type="ChEBI" id="CHEBI:58189"/>
        <dbReference type="EC" id="3.6.5.3"/>
    </reaction>
</comment>
<feature type="binding site" evidence="12">
    <location>
        <begin position="19"/>
        <end position="26"/>
    </location>
    <ligand>
        <name>GTP</name>
        <dbReference type="ChEBI" id="CHEBI:37565"/>
    </ligand>
</feature>
<keyword evidence="15" id="KW-1185">Reference proteome</keyword>
<keyword evidence="7 12" id="KW-0342">GTP-binding</keyword>
<dbReference type="STRING" id="984262.SGRA_2303"/>
<dbReference type="NCBIfam" id="NF009372">
    <property type="entry name" value="PRK12735.1"/>
    <property type="match status" value="1"/>
</dbReference>
<evidence type="ECO:0000256" key="9">
    <source>
        <dbReference type="ARBA" id="ARBA00058140"/>
    </source>
</evidence>
<evidence type="ECO:0000256" key="1">
    <source>
        <dbReference type="ARBA" id="ARBA00007249"/>
    </source>
</evidence>
<dbReference type="InterPro" id="IPR005225">
    <property type="entry name" value="Small_GTP-bd"/>
</dbReference>
<feature type="binding site" evidence="12">
    <location>
        <begin position="81"/>
        <end position="85"/>
    </location>
    <ligand>
        <name>GTP</name>
        <dbReference type="ChEBI" id="CHEBI:37565"/>
    </ligand>
</feature>
<dbReference type="AlphaFoldDB" id="H6L448"/>
<dbReference type="GO" id="GO:0003924">
    <property type="term" value="F:GTPase activity"/>
    <property type="evidence" value="ECO:0007669"/>
    <property type="project" value="UniProtKB-UniRule"/>
</dbReference>
<dbReference type="KEGG" id="sgn:SGRA_2303"/>
<dbReference type="SUPFAM" id="SSF50465">
    <property type="entry name" value="EF-Tu/eEF-1alpha/eIF2-gamma C-terminal domain"/>
    <property type="match status" value="1"/>
</dbReference>
<dbReference type="GO" id="GO:0005525">
    <property type="term" value="F:GTP binding"/>
    <property type="evidence" value="ECO:0007669"/>
    <property type="project" value="UniProtKB-UniRule"/>
</dbReference>
<keyword evidence="2 12" id="KW-0963">Cytoplasm</keyword>
<comment type="function">
    <text evidence="9">May play an important regulatory role in cell growth and in the bacterial response to nutrient deprivation.</text>
</comment>
<organism evidence="14 15">
    <name type="scientific">Saprospira grandis (strain Lewin)</name>
    <dbReference type="NCBI Taxonomy" id="984262"/>
    <lineage>
        <taxon>Bacteria</taxon>
        <taxon>Pseudomonadati</taxon>
        <taxon>Bacteroidota</taxon>
        <taxon>Saprospiria</taxon>
        <taxon>Saprospirales</taxon>
        <taxon>Saprospiraceae</taxon>
        <taxon>Saprospira</taxon>
    </lineage>
</organism>
<evidence type="ECO:0000256" key="10">
    <source>
        <dbReference type="ARBA" id="ARBA00063778"/>
    </source>
</evidence>
<dbReference type="HOGENOM" id="CLU_007265_0_0_10"/>
<protein>
    <recommendedName>
        <fullName evidence="8 12">Elongation factor Tu</fullName>
        <shortName evidence="12">EF-Tu</shortName>
        <ecNumber evidence="12">3.6.5.3</ecNumber>
    </recommendedName>
</protein>
<comment type="subcellular location">
    <subcellularLocation>
        <location evidence="12">Cytoplasm</location>
    </subcellularLocation>
</comment>
<dbReference type="EMBL" id="CP002831">
    <property type="protein sequence ID" value="AFC25032.1"/>
    <property type="molecule type" value="Genomic_DNA"/>
</dbReference>
<evidence type="ECO:0000256" key="5">
    <source>
        <dbReference type="ARBA" id="ARBA00022801"/>
    </source>
</evidence>
<dbReference type="Pfam" id="PF03144">
    <property type="entry name" value="GTP_EFTU_D2"/>
    <property type="match status" value="1"/>
</dbReference>
<feature type="binding site" evidence="12">
    <location>
        <begin position="136"/>
        <end position="139"/>
    </location>
    <ligand>
        <name>GTP</name>
        <dbReference type="ChEBI" id="CHEBI:37565"/>
    </ligand>
</feature>
<dbReference type="Gene3D" id="3.40.50.300">
    <property type="entry name" value="P-loop containing nucleotide triphosphate hydrolases"/>
    <property type="match status" value="1"/>
</dbReference>
<dbReference type="InterPro" id="IPR050055">
    <property type="entry name" value="EF-Tu_GTPase"/>
</dbReference>
<dbReference type="InterPro" id="IPR041709">
    <property type="entry name" value="EF-Tu_GTP-bd"/>
</dbReference>
<dbReference type="PANTHER" id="PTHR43721">
    <property type="entry name" value="ELONGATION FACTOR TU-RELATED"/>
    <property type="match status" value="1"/>
</dbReference>
<evidence type="ECO:0000259" key="13">
    <source>
        <dbReference type="PROSITE" id="PS51722"/>
    </source>
</evidence>
<evidence type="ECO:0000256" key="12">
    <source>
        <dbReference type="HAMAP-Rule" id="MF_00118"/>
    </source>
</evidence>
<dbReference type="RefSeq" id="WP_015692647.1">
    <property type="nucleotide sequence ID" value="NC_016940.1"/>
</dbReference>
<evidence type="ECO:0000256" key="8">
    <source>
        <dbReference type="ARBA" id="ARBA00029554"/>
    </source>
</evidence>
<dbReference type="GO" id="GO:0003746">
    <property type="term" value="F:translation elongation factor activity"/>
    <property type="evidence" value="ECO:0007669"/>
    <property type="project" value="UniProtKB-UniRule"/>
</dbReference>
<dbReference type="GO" id="GO:0005829">
    <property type="term" value="C:cytosol"/>
    <property type="evidence" value="ECO:0007669"/>
    <property type="project" value="TreeGrafter"/>
</dbReference>
<dbReference type="OrthoDB" id="9804504at2"/>
<evidence type="ECO:0000313" key="15">
    <source>
        <dbReference type="Proteomes" id="UP000007519"/>
    </source>
</evidence>
<dbReference type="PROSITE" id="PS51722">
    <property type="entry name" value="G_TR_2"/>
    <property type="match status" value="1"/>
</dbReference>
<dbReference type="InterPro" id="IPR033720">
    <property type="entry name" value="EFTU_2"/>
</dbReference>
<evidence type="ECO:0000256" key="7">
    <source>
        <dbReference type="ARBA" id="ARBA00023134"/>
    </source>
</evidence>
<keyword evidence="5 12" id="KW-0378">Hydrolase</keyword>
<evidence type="ECO:0000256" key="3">
    <source>
        <dbReference type="ARBA" id="ARBA00022741"/>
    </source>
</evidence>
<dbReference type="NCBIfam" id="NF000766">
    <property type="entry name" value="PRK00049.1"/>
    <property type="match status" value="1"/>
</dbReference>
<dbReference type="SUPFAM" id="SSF52540">
    <property type="entry name" value="P-loop containing nucleoside triphosphate hydrolases"/>
    <property type="match status" value="1"/>
</dbReference>
<dbReference type="NCBIfam" id="TIGR00485">
    <property type="entry name" value="EF-Tu"/>
    <property type="match status" value="1"/>
</dbReference>
<dbReference type="FunFam" id="2.40.30.10:FF:000001">
    <property type="entry name" value="Elongation factor Tu"/>
    <property type="match status" value="1"/>
</dbReference>
<dbReference type="CDD" id="cd01884">
    <property type="entry name" value="EF_Tu"/>
    <property type="match status" value="1"/>
</dbReference>
<dbReference type="InterPro" id="IPR031157">
    <property type="entry name" value="G_TR_CS"/>
</dbReference>
<feature type="binding site" evidence="12">
    <location>
        <position position="26"/>
    </location>
    <ligand>
        <name>Mg(2+)</name>
        <dbReference type="ChEBI" id="CHEBI:18420"/>
    </ligand>
</feature>
<dbReference type="HAMAP" id="MF_00118_B">
    <property type="entry name" value="EF_Tu_B"/>
    <property type="match status" value="1"/>
</dbReference>
<dbReference type="InterPro" id="IPR004161">
    <property type="entry name" value="EFTu-like_2"/>
</dbReference>
<reference evidence="14 15" key="1">
    <citation type="journal article" date="2012" name="Stand. Genomic Sci.">
        <title>Complete genome sequencing and analysis of Saprospira grandis str. Lewin, a predatory marine bacterium.</title>
        <authorList>
            <person name="Saw J.H."/>
            <person name="Yuryev A."/>
            <person name="Kanbe M."/>
            <person name="Hou S."/>
            <person name="Young A.G."/>
            <person name="Aizawa S."/>
            <person name="Alam M."/>
        </authorList>
    </citation>
    <scope>NUCLEOTIDE SEQUENCE [LARGE SCALE GENOMIC DNA]</scope>
    <source>
        <strain evidence="14 15">Lewin</strain>
    </source>
</reference>
<keyword evidence="6 12" id="KW-0648">Protein biosynthesis</keyword>
<dbReference type="PROSITE" id="PS00301">
    <property type="entry name" value="G_TR_1"/>
    <property type="match status" value="1"/>
</dbReference>
<comment type="subunit">
    <text evidence="11">(Microbial infection) Upon infection by bacteriophage Qbeta, part of the viral RNA-dependent RNA polymerase complex, the other subunits are the viral replicase catalytic subunit (AC P14647), host ribosomal protein S1 and EF-Ts.</text>
</comment>
<keyword evidence="3 12" id="KW-0547">Nucleotide-binding</keyword>
<comment type="function">
    <text evidence="12">GTP hydrolase that promotes the GTP-dependent binding of aminoacyl-tRNA to the A-site of ribosomes during protein biosynthesis.</text>
</comment>
<dbReference type="GO" id="GO:0000287">
    <property type="term" value="F:magnesium ion binding"/>
    <property type="evidence" value="ECO:0007669"/>
    <property type="project" value="UniProtKB-UniRule"/>
</dbReference>
<name>H6L448_SAPGL</name>
<dbReference type="InterPro" id="IPR004541">
    <property type="entry name" value="Transl_elong_EFTu/EF1A_bac/org"/>
</dbReference>
<evidence type="ECO:0000256" key="11">
    <source>
        <dbReference type="ARBA" id="ARBA00064283"/>
    </source>
</evidence>
<dbReference type="InterPro" id="IPR004160">
    <property type="entry name" value="Transl_elong_EFTu/EF1A_C"/>
</dbReference>
<dbReference type="Proteomes" id="UP000007519">
    <property type="component" value="Chromosome"/>
</dbReference>
<dbReference type="InterPro" id="IPR009000">
    <property type="entry name" value="Transl_B-barrel_sf"/>
</dbReference>
<keyword evidence="12" id="KW-0460">Magnesium</keyword>
<sequence length="395" mass="42952">MAKDTFQRTKPHVNIGTIGHVDHGKTTLTAAITTVLSDKGTAEKKDYSSIDSAPEEKERGITINTAHVEYETDNRHYAHVDCPGHADYVKNMVTGAAQMDGAILVVAATDGPMPQTREHILLARQVGVPQIVVFMNKVDLVDDEEMLELVEMEVRELLSSYEFDGDNISVIQGSALKALEGDAEGVAAIESLMAAVDAEIPEPERAVDKPFLMPIEDVFSITGRGTVATGRIERGVVNVGEAVEIIGLQEEKLTSTVTGVEMFRKILDRGEAGDNAGILLRGVDKKALKRGMVICKPGSVTPHTKFKCEVYVLSKDEGGRHKPFFNGYRPQFYFRTTDVTGSISLPENVEMVMPGDNLTLTVELIAPIAMEKGLRFAIREGGRTVGAGQVTEIIE</sequence>
<evidence type="ECO:0000256" key="4">
    <source>
        <dbReference type="ARBA" id="ARBA00022768"/>
    </source>
</evidence>
<dbReference type="NCBIfam" id="NF009373">
    <property type="entry name" value="PRK12736.1"/>
    <property type="match status" value="1"/>
</dbReference>
<dbReference type="InterPro" id="IPR009001">
    <property type="entry name" value="Transl_elong_EF1A/Init_IF2_C"/>
</dbReference>
<dbReference type="PANTHER" id="PTHR43721:SF22">
    <property type="entry name" value="ELONGATION FACTOR TU, MITOCHONDRIAL"/>
    <property type="match status" value="1"/>
</dbReference>
<dbReference type="Pfam" id="PF03143">
    <property type="entry name" value="GTP_EFTU_D3"/>
    <property type="match status" value="1"/>
</dbReference>
<dbReference type="CDD" id="cd03707">
    <property type="entry name" value="EFTU_III"/>
    <property type="match status" value="1"/>
</dbReference>
<dbReference type="CDD" id="cd03697">
    <property type="entry name" value="EFTU_II"/>
    <property type="match status" value="1"/>
</dbReference>
<dbReference type="SUPFAM" id="SSF50447">
    <property type="entry name" value="Translation proteins"/>
    <property type="match status" value="1"/>
</dbReference>
<dbReference type="InterPro" id="IPR000795">
    <property type="entry name" value="T_Tr_GTP-bd_dom"/>
</dbReference>
<keyword evidence="4 12" id="KW-0251">Elongation factor</keyword>
<gene>
    <name evidence="14" type="primary">tufA</name>
    <name evidence="12" type="synonym">tuf</name>
    <name evidence="14" type="ordered locus">SGRA_2303</name>
</gene>
<proteinExistence type="inferred from homology"/>
<dbReference type="PRINTS" id="PR00315">
    <property type="entry name" value="ELONGATNFCT"/>
</dbReference>
<comment type="subunit">
    <text evidence="10">Monomer. Heterotetramer composed of two EF-Ts.EF-Tu dimer complexes.</text>
</comment>
<dbReference type="Pfam" id="PF00009">
    <property type="entry name" value="GTP_EFTU"/>
    <property type="match status" value="1"/>
</dbReference>
<dbReference type="InterPro" id="IPR027417">
    <property type="entry name" value="P-loop_NTPase"/>
</dbReference>
<evidence type="ECO:0000256" key="6">
    <source>
        <dbReference type="ARBA" id="ARBA00022917"/>
    </source>
</evidence>
<dbReference type="eggNOG" id="COG0050">
    <property type="taxonomic scope" value="Bacteria"/>
</dbReference>
<evidence type="ECO:0000256" key="2">
    <source>
        <dbReference type="ARBA" id="ARBA00022490"/>
    </source>
</evidence>
<feature type="domain" description="Tr-type G" evidence="13">
    <location>
        <begin position="10"/>
        <end position="204"/>
    </location>
</feature>
<keyword evidence="12" id="KW-0479">Metal-binding</keyword>
<dbReference type="Gene3D" id="2.40.30.10">
    <property type="entry name" value="Translation factors"/>
    <property type="match status" value="2"/>
</dbReference>
<dbReference type="EC" id="3.6.5.3" evidence="12"/>
<comment type="similarity">
    <text evidence="1 12">Belongs to the TRAFAC class translation factor GTPase superfamily. Classic translation factor GTPase family. EF-Tu/EF-1A subfamily.</text>
</comment>
<dbReference type="FunFam" id="3.40.50.300:FF:000003">
    <property type="entry name" value="Elongation factor Tu"/>
    <property type="match status" value="1"/>
</dbReference>
<dbReference type="NCBIfam" id="TIGR00231">
    <property type="entry name" value="small_GTP"/>
    <property type="match status" value="1"/>
</dbReference>
<accession>H6L448</accession>